<dbReference type="GO" id="GO:0005737">
    <property type="term" value="C:cytoplasm"/>
    <property type="evidence" value="ECO:0007669"/>
    <property type="project" value="UniProtKB-SubCell"/>
</dbReference>
<keyword evidence="9" id="KW-0963">Cytoplasm</keyword>
<feature type="domain" description="Daxx N-terminal Rassf1C-interacting" evidence="24">
    <location>
        <begin position="58"/>
        <end position="153"/>
    </location>
</feature>
<feature type="compositionally biased region" description="Polar residues" evidence="23">
    <location>
        <begin position="23"/>
        <end position="34"/>
    </location>
</feature>
<evidence type="ECO:0000256" key="19">
    <source>
        <dbReference type="ARBA" id="ARBA00023186"/>
    </source>
</evidence>
<evidence type="ECO:0000313" key="27">
    <source>
        <dbReference type="Proteomes" id="UP000265120"/>
    </source>
</evidence>
<keyword evidence="13" id="KW-0053">Apoptosis</keyword>
<evidence type="ECO:0000259" key="25">
    <source>
        <dbReference type="Pfam" id="PF20920"/>
    </source>
</evidence>
<evidence type="ECO:0000256" key="1">
    <source>
        <dbReference type="ARBA" id="ARBA00004322"/>
    </source>
</evidence>
<keyword evidence="21" id="KW-0137">Centromere</keyword>
<dbReference type="GO" id="GO:0003713">
    <property type="term" value="F:transcription coactivator activity"/>
    <property type="evidence" value="ECO:0007669"/>
    <property type="project" value="TreeGrafter"/>
</dbReference>
<feature type="compositionally biased region" description="Polar residues" evidence="23">
    <location>
        <begin position="516"/>
        <end position="526"/>
    </location>
</feature>
<dbReference type="GO" id="GO:0005730">
    <property type="term" value="C:nucleolus"/>
    <property type="evidence" value="ECO:0007669"/>
    <property type="project" value="UniProtKB-SubCell"/>
</dbReference>
<evidence type="ECO:0000256" key="20">
    <source>
        <dbReference type="ARBA" id="ARBA00023242"/>
    </source>
</evidence>
<dbReference type="GO" id="GO:0003714">
    <property type="term" value="F:transcription corepressor activity"/>
    <property type="evidence" value="ECO:0007669"/>
    <property type="project" value="Ensembl"/>
</dbReference>
<dbReference type="Pfam" id="PF03344">
    <property type="entry name" value="Daxx"/>
    <property type="match status" value="1"/>
</dbReference>
<evidence type="ECO:0000256" key="23">
    <source>
        <dbReference type="SAM" id="MobiDB-lite"/>
    </source>
</evidence>
<evidence type="ECO:0000256" key="22">
    <source>
        <dbReference type="ARBA" id="ARBA00029641"/>
    </source>
</evidence>
<dbReference type="CDD" id="cd13151">
    <property type="entry name" value="DAXX_helical_bundle"/>
    <property type="match status" value="1"/>
</dbReference>
<comment type="similarity">
    <text evidence="6">Belongs to the DAXX family.</text>
</comment>
<evidence type="ECO:0000256" key="7">
    <source>
        <dbReference type="ARBA" id="ARBA00019298"/>
    </source>
</evidence>
<evidence type="ECO:0000256" key="13">
    <source>
        <dbReference type="ARBA" id="ARBA00022703"/>
    </source>
</evidence>
<dbReference type="FunFam" id="1.10.8.810:FF:000001">
    <property type="entry name" value="Death domain-associated protein 6"/>
    <property type="match status" value="1"/>
</dbReference>
<keyword evidence="19" id="KW-0143">Chaperone</keyword>
<dbReference type="Ensembl" id="ENSCSET00000030320.1">
    <property type="protein sequence ID" value="ENSCSEP00000029916.1"/>
    <property type="gene ID" value="ENSCSEG00000019174.1"/>
</dbReference>
<evidence type="ECO:0000256" key="11">
    <source>
        <dbReference type="ARBA" id="ARBA00022499"/>
    </source>
</evidence>
<evidence type="ECO:0000259" key="24">
    <source>
        <dbReference type="Pfam" id="PF03344"/>
    </source>
</evidence>
<comment type="subcellular location">
    <subcellularLocation>
        <location evidence="3">Chromosome</location>
        <location evidence="3">Centromere</location>
    </subcellularLocation>
    <subcellularLocation>
        <location evidence="2">Cytoplasm</location>
    </subcellularLocation>
    <subcellularLocation>
        <location evidence="1">Nucleus</location>
        <location evidence="1">PML body</location>
    </subcellularLocation>
    <subcellularLocation>
        <location evidence="4">Nucleus</location>
        <location evidence="4">Nucleolus</location>
    </subcellularLocation>
    <subcellularLocation>
        <location evidence="5">Nucleus</location>
        <location evidence="5">Nucleoplasm</location>
    </subcellularLocation>
</comment>
<keyword evidence="16" id="KW-0805">Transcription regulation</keyword>
<evidence type="ECO:0000256" key="14">
    <source>
        <dbReference type="ARBA" id="ARBA00022843"/>
    </source>
</evidence>
<evidence type="ECO:0000256" key="10">
    <source>
        <dbReference type="ARBA" id="ARBA00022491"/>
    </source>
</evidence>
<feature type="compositionally biased region" description="Polar residues" evidence="23">
    <location>
        <begin position="456"/>
        <end position="481"/>
    </location>
</feature>
<keyword evidence="14" id="KW-0832">Ubl conjugation</keyword>
<keyword evidence="15" id="KW-0156">Chromatin regulator</keyword>
<dbReference type="CDD" id="cd13150">
    <property type="entry name" value="DAXX_histone_binding"/>
    <property type="match status" value="1"/>
</dbReference>
<evidence type="ECO:0000256" key="4">
    <source>
        <dbReference type="ARBA" id="ARBA00004604"/>
    </source>
</evidence>
<evidence type="ECO:0000256" key="12">
    <source>
        <dbReference type="ARBA" id="ARBA00022553"/>
    </source>
</evidence>
<dbReference type="Gene3D" id="1.20.58.2170">
    <property type="match status" value="1"/>
</dbReference>
<evidence type="ECO:0000256" key="8">
    <source>
        <dbReference type="ARBA" id="ARBA00022454"/>
    </source>
</evidence>
<organism evidence="26 27">
    <name type="scientific">Cynoglossus semilaevis</name>
    <name type="common">Tongue sole</name>
    <dbReference type="NCBI Taxonomy" id="244447"/>
    <lineage>
        <taxon>Eukaryota</taxon>
        <taxon>Metazoa</taxon>
        <taxon>Chordata</taxon>
        <taxon>Craniata</taxon>
        <taxon>Vertebrata</taxon>
        <taxon>Euteleostomi</taxon>
        <taxon>Actinopterygii</taxon>
        <taxon>Neopterygii</taxon>
        <taxon>Teleostei</taxon>
        <taxon>Neoteleostei</taxon>
        <taxon>Acanthomorphata</taxon>
        <taxon>Carangaria</taxon>
        <taxon>Pleuronectiformes</taxon>
        <taxon>Pleuronectoidei</taxon>
        <taxon>Cynoglossidae</taxon>
        <taxon>Cynoglossinae</taxon>
        <taxon>Cynoglossus</taxon>
    </lineage>
</organism>
<reference evidence="26 27" key="1">
    <citation type="journal article" date="2014" name="Nat. Genet.">
        <title>Whole-genome sequence of a flatfish provides insights into ZW sex chromosome evolution and adaptation to a benthic lifestyle.</title>
        <authorList>
            <person name="Chen S."/>
            <person name="Zhang G."/>
            <person name="Shao C."/>
            <person name="Huang Q."/>
            <person name="Liu G."/>
            <person name="Zhang P."/>
            <person name="Song W."/>
            <person name="An N."/>
            <person name="Chalopin D."/>
            <person name="Volff J.N."/>
            <person name="Hong Y."/>
            <person name="Li Q."/>
            <person name="Sha Z."/>
            <person name="Zhou H."/>
            <person name="Xie M."/>
            <person name="Yu Q."/>
            <person name="Liu Y."/>
            <person name="Xiang H."/>
            <person name="Wang N."/>
            <person name="Wu K."/>
            <person name="Yang C."/>
            <person name="Zhou Q."/>
            <person name="Liao X."/>
            <person name="Yang L."/>
            <person name="Hu Q."/>
            <person name="Zhang J."/>
            <person name="Meng L."/>
            <person name="Jin L."/>
            <person name="Tian Y."/>
            <person name="Lian J."/>
            <person name="Yang J."/>
            <person name="Miao G."/>
            <person name="Liu S."/>
            <person name="Liang Z."/>
            <person name="Yan F."/>
            <person name="Li Y."/>
            <person name="Sun B."/>
            <person name="Zhang H."/>
            <person name="Zhang J."/>
            <person name="Zhu Y."/>
            <person name="Du M."/>
            <person name="Zhao Y."/>
            <person name="Schartl M."/>
            <person name="Tang Q."/>
            <person name="Wang J."/>
        </authorList>
    </citation>
    <scope>NUCLEOTIDE SEQUENCE</scope>
</reference>
<dbReference type="Gene3D" id="1.10.8.810">
    <property type="entry name" value="Daxx helical bundle domain"/>
    <property type="match status" value="1"/>
</dbReference>
<evidence type="ECO:0000256" key="6">
    <source>
        <dbReference type="ARBA" id="ARBA00008592"/>
    </source>
</evidence>
<dbReference type="GO" id="GO:0042393">
    <property type="term" value="F:histone binding"/>
    <property type="evidence" value="ECO:0007669"/>
    <property type="project" value="InterPro"/>
</dbReference>
<evidence type="ECO:0000256" key="3">
    <source>
        <dbReference type="ARBA" id="ARBA00004584"/>
    </source>
</evidence>
<evidence type="ECO:0000256" key="16">
    <source>
        <dbReference type="ARBA" id="ARBA00023015"/>
    </source>
</evidence>
<evidence type="ECO:0000256" key="18">
    <source>
        <dbReference type="ARBA" id="ARBA00023163"/>
    </source>
</evidence>
<dbReference type="FunFam" id="1.20.58.2170:FF:000001">
    <property type="entry name" value="Death domain-associated protein 6"/>
    <property type="match status" value="1"/>
</dbReference>
<keyword evidence="27" id="KW-1185">Reference proteome</keyword>
<keyword evidence="8" id="KW-0158">Chromosome</keyword>
<dbReference type="Proteomes" id="UP000265120">
    <property type="component" value="Chromosome 18"/>
</dbReference>
<dbReference type="GeneTree" id="ENSGT00390000009448"/>
<reference evidence="26" key="2">
    <citation type="submission" date="2025-08" db="UniProtKB">
        <authorList>
            <consortium name="Ensembl"/>
        </authorList>
    </citation>
    <scope>IDENTIFICATION</scope>
</reference>
<sequence>MAVAPAWMADKIIVLDEGDSDDSPQPSCSTSRSESAARPVPQLKAPQPIIIHVPPSPFATAKKQSHVLEAENQKLFSEFVEHCSALTQDCPEVLTFLQTKYAKASPDFLKSVEFRNTVGRCLTRAQNNRSKTFVFINELCTVLRQHCIKKRQSSLKKAQENGTAATQDERPSTSEPQAEERADRKTARASKKQIAYLENLLKVYHEEICRLQQTELSLDDMEAEDSLYIQEHKLKRKMMKIYEKLCELKDCSTLTGRVIEQRIPYTSTRFPEINRKIERYINSPEVRRNPPDYQDILQLVLRVNERQTLGLSKKELSRIALDAFRETGSQLQERRHLDLVFNFGSQLTDPYRPATDPALLDNSLQRKLRANREVALSRLEEVISKYAVKQEDMEEQDRSRRQEKEVRVWSSCRHFLFDTRCRLNFKDSFFFFQDNKPEEGEEKKAEEEEEQVTGGPLSNDSMSQASPSDVPSTKNSFSQSEAGPVDERRPLTNGKPEEPLGRPRHRPSSEEHHVVTTVTANGTSPPRTLKESGTEMTNGVTSDLPRVTRSVKRKRGEVESRSTLRTKHIVITDRYSTDPADTRGPGKRFLQSGRPATWRAEASSGGQLVETDIPLDMGVFCTTPPSAPPPRSSPPQAQTPTQDDVISLQSTPPPKRNKVSPPPHPHLSSVANSGNAKANRQ</sequence>
<evidence type="ECO:0000256" key="21">
    <source>
        <dbReference type="ARBA" id="ARBA00023328"/>
    </source>
</evidence>
<keyword evidence="18" id="KW-0804">Transcription</keyword>
<dbReference type="InterPro" id="IPR038298">
    <property type="entry name" value="Daxx_N_sf"/>
</dbReference>
<evidence type="ECO:0000256" key="2">
    <source>
        <dbReference type="ARBA" id="ARBA00004496"/>
    </source>
</evidence>
<dbReference type="STRING" id="244447.ENSCSEP00000029916"/>
<keyword evidence="11" id="KW-1017">Isopeptide bond</keyword>
<feature type="domain" description="Daxx histone-binding" evidence="25">
    <location>
        <begin position="302"/>
        <end position="387"/>
    </location>
</feature>
<dbReference type="PANTHER" id="PTHR12766:SF7">
    <property type="entry name" value="DEATH DOMAIN-ASSOCIATED PROTEIN 6"/>
    <property type="match status" value="1"/>
</dbReference>
<feature type="compositionally biased region" description="Basic and acidic residues" evidence="23">
    <location>
        <begin position="167"/>
        <end position="186"/>
    </location>
</feature>
<dbReference type="InterPro" id="IPR031333">
    <property type="entry name" value="Daxx_N"/>
</dbReference>
<feature type="compositionally biased region" description="Polar residues" evidence="23">
    <location>
        <begin position="669"/>
        <end position="681"/>
    </location>
</feature>
<keyword evidence="17" id="KW-0175">Coiled coil</keyword>
<dbReference type="GO" id="GO:0000775">
    <property type="term" value="C:chromosome, centromeric region"/>
    <property type="evidence" value="ECO:0007669"/>
    <property type="project" value="UniProtKB-SubCell"/>
</dbReference>
<dbReference type="GO" id="GO:0006334">
    <property type="term" value="P:nucleosome assembly"/>
    <property type="evidence" value="ECO:0007669"/>
    <property type="project" value="TreeGrafter"/>
</dbReference>
<dbReference type="PANTHER" id="PTHR12766">
    <property type="entry name" value="DEATH DOMAIN-ASSOCIATED PROTEIN 6 DAXX"/>
    <property type="match status" value="1"/>
</dbReference>
<evidence type="ECO:0000256" key="15">
    <source>
        <dbReference type="ARBA" id="ARBA00022853"/>
    </source>
</evidence>
<evidence type="ECO:0000256" key="9">
    <source>
        <dbReference type="ARBA" id="ARBA00022490"/>
    </source>
</evidence>
<dbReference type="InterPro" id="IPR046426">
    <property type="entry name" value="DAXX_histone-bd_sf"/>
</dbReference>
<keyword evidence="12" id="KW-0597">Phosphoprotein</keyword>
<reference evidence="26" key="3">
    <citation type="submission" date="2025-09" db="UniProtKB">
        <authorList>
            <consortium name="Ensembl"/>
        </authorList>
    </citation>
    <scope>IDENTIFICATION</scope>
</reference>
<keyword evidence="10" id="KW-0678">Repressor</keyword>
<feature type="region of interest" description="Disordered" evidence="23">
    <location>
        <begin position="16"/>
        <end position="40"/>
    </location>
</feature>
<accession>A0A3P8WWZ9</accession>
<dbReference type="Pfam" id="PF20920">
    <property type="entry name" value="DAXX_hist_bd"/>
    <property type="match status" value="1"/>
</dbReference>
<feature type="compositionally biased region" description="Basic and acidic residues" evidence="23">
    <location>
        <begin position="437"/>
        <end position="446"/>
    </location>
</feature>
<dbReference type="GO" id="GO:0042981">
    <property type="term" value="P:regulation of apoptotic process"/>
    <property type="evidence" value="ECO:0007669"/>
    <property type="project" value="TreeGrafter"/>
</dbReference>
<protein>
    <recommendedName>
        <fullName evidence="7">Death domain-associated protein 6</fullName>
    </recommendedName>
    <alternativeName>
        <fullName evidence="22">Daxx</fullName>
    </alternativeName>
</protein>
<dbReference type="GO" id="GO:0006915">
    <property type="term" value="P:apoptotic process"/>
    <property type="evidence" value="ECO:0007669"/>
    <property type="project" value="UniProtKB-KW"/>
</dbReference>
<dbReference type="InParanoid" id="A0A3P8WWZ9"/>
<feature type="compositionally biased region" description="Basic and acidic residues" evidence="23">
    <location>
        <begin position="485"/>
        <end position="514"/>
    </location>
</feature>
<evidence type="ECO:0000256" key="5">
    <source>
        <dbReference type="ARBA" id="ARBA00004642"/>
    </source>
</evidence>
<name>A0A3P8WWZ9_CYNSE</name>
<feature type="region of interest" description="Disordered" evidence="23">
    <location>
        <begin position="158"/>
        <end position="188"/>
    </location>
</feature>
<evidence type="ECO:0000313" key="26">
    <source>
        <dbReference type="Ensembl" id="ENSCSEP00000029916.1"/>
    </source>
</evidence>
<proteinExistence type="inferred from homology"/>
<dbReference type="GO" id="GO:0050681">
    <property type="term" value="F:nuclear androgen receptor binding"/>
    <property type="evidence" value="ECO:0007669"/>
    <property type="project" value="TreeGrafter"/>
</dbReference>
<dbReference type="AlphaFoldDB" id="A0A3P8WWZ9"/>
<keyword evidence="20" id="KW-0539">Nucleus</keyword>
<evidence type="ECO:0000256" key="17">
    <source>
        <dbReference type="ARBA" id="ARBA00023054"/>
    </source>
</evidence>
<dbReference type="GO" id="GO:0016605">
    <property type="term" value="C:PML body"/>
    <property type="evidence" value="ECO:0007669"/>
    <property type="project" value="UniProtKB-SubCell"/>
</dbReference>
<dbReference type="InterPro" id="IPR046378">
    <property type="entry name" value="DAXX_histone-bd"/>
</dbReference>
<feature type="region of interest" description="Disordered" evidence="23">
    <location>
        <begin position="437"/>
        <end position="681"/>
    </location>
</feature>